<name>S5YYN3_PARAH</name>
<protein>
    <recommendedName>
        <fullName evidence="2">Protein-L-isoaspartate O-methyltransferase</fullName>
    </recommendedName>
    <alternativeName>
        <fullName evidence="3">Protein L-isoaspartyl methyltransferase</fullName>
    </alternativeName>
</protein>
<dbReference type="Gene3D" id="3.40.50.150">
    <property type="entry name" value="Vaccinia Virus protein VP39"/>
    <property type="match status" value="1"/>
</dbReference>
<evidence type="ECO:0000256" key="2">
    <source>
        <dbReference type="ARBA" id="ARBA00013346"/>
    </source>
</evidence>
<organism evidence="4 5">
    <name type="scientific">Paracoccus aminophilus JCM 7686</name>
    <dbReference type="NCBI Taxonomy" id="1367847"/>
    <lineage>
        <taxon>Bacteria</taxon>
        <taxon>Pseudomonadati</taxon>
        <taxon>Pseudomonadota</taxon>
        <taxon>Alphaproteobacteria</taxon>
        <taxon>Rhodobacterales</taxon>
        <taxon>Paracoccaceae</taxon>
        <taxon>Paracoccus</taxon>
    </lineage>
</organism>
<dbReference type="eggNOG" id="COG2518">
    <property type="taxonomic scope" value="Bacteria"/>
</dbReference>
<dbReference type="EMBL" id="CP006650">
    <property type="protein sequence ID" value="AGT10321.1"/>
    <property type="molecule type" value="Genomic_DNA"/>
</dbReference>
<keyword evidence="4" id="KW-0489">Methyltransferase</keyword>
<dbReference type="SUPFAM" id="SSF53335">
    <property type="entry name" value="S-adenosyl-L-methionine-dependent methyltransferases"/>
    <property type="match status" value="1"/>
</dbReference>
<keyword evidence="5" id="KW-1185">Reference proteome</keyword>
<evidence type="ECO:0000256" key="3">
    <source>
        <dbReference type="ARBA" id="ARBA00030757"/>
    </source>
</evidence>
<proteinExistence type="inferred from homology"/>
<dbReference type="PANTHER" id="PTHR11579:SF18">
    <property type="entry name" value="PROTEIN-L-ISOASPARTATE O-METHYLTRANSFERASE"/>
    <property type="match status" value="1"/>
</dbReference>
<dbReference type="GO" id="GO:0032259">
    <property type="term" value="P:methylation"/>
    <property type="evidence" value="ECO:0007669"/>
    <property type="project" value="UniProtKB-KW"/>
</dbReference>
<dbReference type="PATRIC" id="fig|1367847.3.peg.3314"/>
<sequence length="231" mass="25073">MAIEIKSNQEQASTMTDFAQRRTMMVDTQVRPNDVTSYPVIEAMLNVPREEFVPDALRDVAYTGENIPLGHGRVELEPRTLGRLLESLDIQTSDFVLHLGCGYGYASAVIARIAEGVVAVEQDPDMASAAQARLTDAEIFNVAVTQGDMAAGWPGQAPYDAILIGGAIETLPDAVAEQLREGGRIAAVFVENQLGIARIGHKLDGRINWRYAFNAFAPVLPGFNRTPSFAL</sequence>
<dbReference type="GO" id="GO:0004719">
    <property type="term" value="F:protein-L-isoaspartate (D-aspartate) O-methyltransferase activity"/>
    <property type="evidence" value="ECO:0007669"/>
    <property type="project" value="InterPro"/>
</dbReference>
<evidence type="ECO:0000256" key="1">
    <source>
        <dbReference type="ARBA" id="ARBA00005369"/>
    </source>
</evidence>
<reference evidence="4 5" key="1">
    <citation type="journal article" date="2014" name="BMC Genomics">
        <title>Architecture and functions of a multipartite genome of the methylotrophic bacterium Paracoccus aminophilus JCM 7686, containing primary and secondary chromids.</title>
        <authorList>
            <person name="Dziewit L."/>
            <person name="Czarnecki J."/>
            <person name="Wibberg D."/>
            <person name="Radlinska M."/>
            <person name="Mrozek P."/>
            <person name="Szymczak M."/>
            <person name="Schluter A."/>
            <person name="Puhler A."/>
            <person name="Bartosik D."/>
        </authorList>
    </citation>
    <scope>NUCLEOTIDE SEQUENCE [LARGE SCALE GENOMIC DNA]</scope>
    <source>
        <strain evidence="4">JCM 7686</strain>
    </source>
</reference>
<evidence type="ECO:0000313" key="5">
    <source>
        <dbReference type="Proteomes" id="UP000015480"/>
    </source>
</evidence>
<dbReference type="Pfam" id="PF01135">
    <property type="entry name" value="PCMT"/>
    <property type="match status" value="1"/>
</dbReference>
<dbReference type="KEGG" id="pami:JCM7686_3286"/>
<dbReference type="PANTHER" id="PTHR11579">
    <property type="entry name" value="PROTEIN-L-ISOASPARTATE O-METHYLTRANSFERASE"/>
    <property type="match status" value="1"/>
</dbReference>
<dbReference type="GO" id="GO:0005737">
    <property type="term" value="C:cytoplasm"/>
    <property type="evidence" value="ECO:0007669"/>
    <property type="project" value="TreeGrafter"/>
</dbReference>
<keyword evidence="4" id="KW-0808">Transferase</keyword>
<dbReference type="HOGENOM" id="CLU_055432_2_1_5"/>
<dbReference type="STRING" id="1367847.JCM7686_3286"/>
<dbReference type="AlphaFoldDB" id="S5YYN3"/>
<gene>
    <name evidence="4" type="ORF">JCM7686_3286</name>
</gene>
<dbReference type="CDD" id="cd02440">
    <property type="entry name" value="AdoMet_MTases"/>
    <property type="match status" value="1"/>
</dbReference>
<accession>S5YYN3</accession>
<comment type="similarity">
    <text evidence="1">Belongs to the methyltransferase superfamily. L-isoaspartyl/D-aspartyl protein methyltransferase family.</text>
</comment>
<dbReference type="InterPro" id="IPR000682">
    <property type="entry name" value="PCMT"/>
</dbReference>
<dbReference type="Proteomes" id="UP000015480">
    <property type="component" value="Chromosome"/>
</dbReference>
<dbReference type="InterPro" id="IPR029063">
    <property type="entry name" value="SAM-dependent_MTases_sf"/>
</dbReference>
<evidence type="ECO:0000313" key="4">
    <source>
        <dbReference type="EMBL" id="AGT10321.1"/>
    </source>
</evidence>